<gene>
    <name evidence="2" type="ORF">HNQ37_000738</name>
</gene>
<evidence type="ECO:0000313" key="2">
    <source>
        <dbReference type="EMBL" id="MBB5887859.1"/>
    </source>
</evidence>
<dbReference type="RefSeq" id="WP_183539404.1">
    <property type="nucleotide sequence ID" value="NZ_JACHHV010000009.1"/>
</dbReference>
<name>A0A841C8Z4_9LACT</name>
<evidence type="ECO:0000256" key="1">
    <source>
        <dbReference type="SAM" id="Phobius"/>
    </source>
</evidence>
<feature type="transmembrane region" description="Helical" evidence="1">
    <location>
        <begin position="38"/>
        <end position="58"/>
    </location>
</feature>
<keyword evidence="1" id="KW-1133">Transmembrane helix</keyword>
<proteinExistence type="predicted"/>
<feature type="transmembrane region" description="Helical" evidence="1">
    <location>
        <begin position="12"/>
        <end position="31"/>
    </location>
</feature>
<keyword evidence="1" id="KW-0812">Transmembrane</keyword>
<keyword evidence="1" id="KW-0472">Membrane</keyword>
<evidence type="ECO:0000313" key="3">
    <source>
        <dbReference type="Proteomes" id="UP000562464"/>
    </source>
</evidence>
<reference evidence="2 3" key="1">
    <citation type="submission" date="2020-08" db="EMBL/GenBank/DDBJ databases">
        <title>Genomic Encyclopedia of Type Strains, Phase IV (KMG-IV): sequencing the most valuable type-strain genomes for metagenomic binning, comparative biology and taxonomic classification.</title>
        <authorList>
            <person name="Goeker M."/>
        </authorList>
    </citation>
    <scope>NUCLEOTIDE SEQUENCE [LARGE SCALE GENOMIC DNA]</scope>
    <source>
        <strain evidence="2 3">DSM 14925</strain>
    </source>
</reference>
<dbReference type="AlphaFoldDB" id="A0A841C8Z4"/>
<dbReference type="EMBL" id="JACHHV010000009">
    <property type="protein sequence ID" value="MBB5887859.1"/>
    <property type="molecule type" value="Genomic_DNA"/>
</dbReference>
<organism evidence="2 3">
    <name type="scientific">Lactovum miscens</name>
    <dbReference type="NCBI Taxonomy" id="190387"/>
    <lineage>
        <taxon>Bacteria</taxon>
        <taxon>Bacillati</taxon>
        <taxon>Bacillota</taxon>
        <taxon>Bacilli</taxon>
        <taxon>Lactobacillales</taxon>
        <taxon>Streptococcaceae</taxon>
        <taxon>Lactovum</taxon>
    </lineage>
</organism>
<protein>
    <submittedName>
        <fullName evidence="2">Uncharacterized protein</fullName>
    </submittedName>
</protein>
<accession>A0A841C8Z4</accession>
<comment type="caution">
    <text evidence="2">The sequence shown here is derived from an EMBL/GenBank/DDBJ whole genome shotgun (WGS) entry which is preliminary data.</text>
</comment>
<sequence>MVTNLTTDRFSGAPISSYVWLLKLLFTMLSFTTAMNPYFAPILIMIEVFGFNFNPIYIANYNHSYLLNGNISIYAQEKLDENL</sequence>
<keyword evidence="3" id="KW-1185">Reference proteome</keyword>
<dbReference type="Proteomes" id="UP000562464">
    <property type="component" value="Unassembled WGS sequence"/>
</dbReference>